<dbReference type="AlphaFoldDB" id="A0A328CD77"/>
<dbReference type="Proteomes" id="UP000249169">
    <property type="component" value="Unassembled WGS sequence"/>
</dbReference>
<sequence>MPHPGPSPIFTIAFLTLALTPLLHGCTPSYSNQRDDSASNLALLQLNVSPDTAEIFLNDDYHGIVNRWQDHTLSLTPGNYRLELRAPNHIPQRFDLQLPPDQLTRLTLTLEPLLHNPDEPAAPTQSPLELPPGQPRAPQLP</sequence>
<feature type="region of interest" description="Disordered" evidence="1">
    <location>
        <begin position="114"/>
        <end position="141"/>
    </location>
</feature>
<evidence type="ECO:0000313" key="2">
    <source>
        <dbReference type="EMBL" id="RAL23941.1"/>
    </source>
</evidence>
<accession>A0A328CD77</accession>
<evidence type="ECO:0000313" key="3">
    <source>
        <dbReference type="Proteomes" id="UP000249169"/>
    </source>
</evidence>
<keyword evidence="3" id="KW-1185">Reference proteome</keyword>
<name>A0A328CD77_9DELT</name>
<comment type="caution">
    <text evidence="2">The sequence shown here is derived from an EMBL/GenBank/DDBJ whole genome shotgun (WGS) entry which is preliminary data.</text>
</comment>
<evidence type="ECO:0000256" key="1">
    <source>
        <dbReference type="SAM" id="MobiDB-lite"/>
    </source>
</evidence>
<dbReference type="OrthoDB" id="5518402at2"/>
<organism evidence="2 3">
    <name type="scientific">Lujinxingia litoralis</name>
    <dbReference type="NCBI Taxonomy" id="2211119"/>
    <lineage>
        <taxon>Bacteria</taxon>
        <taxon>Deltaproteobacteria</taxon>
        <taxon>Bradymonadales</taxon>
        <taxon>Lujinxingiaceae</taxon>
        <taxon>Lujinxingia</taxon>
    </lineage>
</organism>
<dbReference type="RefSeq" id="WP_111729195.1">
    <property type="nucleotide sequence ID" value="NZ_QHKO01000002.1"/>
</dbReference>
<reference evidence="2 3" key="1">
    <citation type="submission" date="2018-05" db="EMBL/GenBank/DDBJ databases">
        <title>Lujinxingia marina gen. nov. sp. nov., a new facultative anaerobic member of the class Deltaproteobacteria, and proposal of Lujinxingaceae fam. nov.</title>
        <authorList>
            <person name="Li C.-M."/>
        </authorList>
    </citation>
    <scope>NUCLEOTIDE SEQUENCE [LARGE SCALE GENOMIC DNA]</scope>
    <source>
        <strain evidence="2 3">B210</strain>
    </source>
</reference>
<protein>
    <recommendedName>
        <fullName evidence="4">PEGA domain-containing protein</fullName>
    </recommendedName>
</protein>
<feature type="compositionally biased region" description="Pro residues" evidence="1">
    <location>
        <begin position="129"/>
        <end position="141"/>
    </location>
</feature>
<gene>
    <name evidence="2" type="ORF">DL240_07275</name>
</gene>
<evidence type="ECO:0008006" key="4">
    <source>
        <dbReference type="Google" id="ProtNLM"/>
    </source>
</evidence>
<dbReference type="EMBL" id="QHKO01000002">
    <property type="protein sequence ID" value="RAL23941.1"/>
    <property type="molecule type" value="Genomic_DNA"/>
</dbReference>
<proteinExistence type="predicted"/>